<name>A0ABP9DHS7_9BACT</name>
<keyword evidence="2" id="KW-1185">Reference proteome</keyword>
<sequence>MGITQHDLKNFHIGFGTPLIVYPTLGSTIRFGIDASILYNFNPTISVGFQFLRGSYRDAYSGGAIVGALSDNEGNLINIISREDPEKNIQYNINTFGIVNKINIRPFKKINPFFLFSINYNTRITKIRAFTVANILDTPEFDRSMRNAEKGYILIVDDIGEEISDASNAIEIPYKKSYGGLSGGFGLGVQYNFDRNFALGLQIIAPDLINSVPLLNTRTVAFIEYAPSIQELVDFVEFPNPEEEENLSNNPGTNEVGYFGQIMGDEELKRKLYVSVTLTYKMWFKKF</sequence>
<evidence type="ECO:0008006" key="3">
    <source>
        <dbReference type="Google" id="ProtNLM"/>
    </source>
</evidence>
<dbReference type="Proteomes" id="UP001500298">
    <property type="component" value="Unassembled WGS sequence"/>
</dbReference>
<reference evidence="2" key="1">
    <citation type="journal article" date="2019" name="Int. J. Syst. Evol. Microbiol.">
        <title>The Global Catalogue of Microorganisms (GCM) 10K type strain sequencing project: providing services to taxonomists for standard genome sequencing and annotation.</title>
        <authorList>
            <consortium name="The Broad Institute Genomics Platform"/>
            <consortium name="The Broad Institute Genome Sequencing Center for Infectious Disease"/>
            <person name="Wu L."/>
            <person name="Ma J."/>
        </authorList>
    </citation>
    <scope>NUCLEOTIDE SEQUENCE [LARGE SCALE GENOMIC DNA]</scope>
    <source>
        <strain evidence="2">JCM 18326</strain>
    </source>
</reference>
<accession>A0ABP9DHS7</accession>
<dbReference type="EMBL" id="BAABJX010000055">
    <property type="protein sequence ID" value="GAA4846843.1"/>
    <property type="molecule type" value="Genomic_DNA"/>
</dbReference>
<protein>
    <recommendedName>
        <fullName evidence="3">Bacterial surface antigen (D15) domain-containing protein</fullName>
    </recommendedName>
</protein>
<evidence type="ECO:0000313" key="2">
    <source>
        <dbReference type="Proteomes" id="UP001500298"/>
    </source>
</evidence>
<proteinExistence type="predicted"/>
<comment type="caution">
    <text evidence="1">The sequence shown here is derived from an EMBL/GenBank/DDBJ whole genome shotgun (WGS) entry which is preliminary data.</text>
</comment>
<evidence type="ECO:0000313" key="1">
    <source>
        <dbReference type="EMBL" id="GAA4846843.1"/>
    </source>
</evidence>
<organism evidence="1 2">
    <name type="scientific">Algivirga pacifica</name>
    <dbReference type="NCBI Taxonomy" id="1162670"/>
    <lineage>
        <taxon>Bacteria</taxon>
        <taxon>Pseudomonadati</taxon>
        <taxon>Bacteroidota</taxon>
        <taxon>Cytophagia</taxon>
        <taxon>Cytophagales</taxon>
        <taxon>Flammeovirgaceae</taxon>
        <taxon>Algivirga</taxon>
    </lineage>
</organism>
<gene>
    <name evidence="1" type="ORF">GCM10023331_34460</name>
</gene>